<reference evidence="1 2" key="1">
    <citation type="submission" date="2016-04" db="EMBL/GenBank/DDBJ databases">
        <title>Genome sequence of Methanobrevibacter curvatus DSM 11111.</title>
        <authorList>
            <person name="Poehlein A."/>
            <person name="Seedorf H."/>
            <person name="Daniel R."/>
        </authorList>
    </citation>
    <scope>NUCLEOTIDE SEQUENCE [LARGE SCALE GENOMIC DNA]</scope>
    <source>
        <strain evidence="1 2">DSM 11111</strain>
    </source>
</reference>
<name>A0A166A0E6_9EURY</name>
<accession>A0A166A0E6</accession>
<dbReference type="Pfam" id="PF13489">
    <property type="entry name" value="Methyltransf_23"/>
    <property type="match status" value="1"/>
</dbReference>
<keyword evidence="2" id="KW-1185">Reference proteome</keyword>
<dbReference type="Gene3D" id="3.40.50.150">
    <property type="entry name" value="Vaccinia Virus protein VP39"/>
    <property type="match status" value="1"/>
</dbReference>
<dbReference type="PATRIC" id="fig|49547.3.peg.1539"/>
<evidence type="ECO:0000313" key="2">
    <source>
        <dbReference type="Proteomes" id="UP000077245"/>
    </source>
</evidence>
<proteinExistence type="predicted"/>
<sequence length="265" mass="31243">MEILSKIRQHGFKTVFKNYYLFSKNIINNKIKYSKIHDYELLRKYFENKKGLEIGGSSNIFYKNNFIPVYNIMGYLDGVNFSRSNVWTKKDENNENFVINDKIVGNLLITDAVDLSIVHENEYDFILSSNNIEHIANPLKAVEKMLSKLMVGGVIVIVVPKKESNIDHKRDVVMFEHLLDDYNKNVGEDDSSHFEEVLLLHDVTRDVLYDHESFKEIVHDNVNNRRLHHHVFDLEVLEQILLFFNMEVIKKDFRETDYIIIAEKK</sequence>
<dbReference type="InterPro" id="IPR029063">
    <property type="entry name" value="SAM-dependent_MTases_sf"/>
</dbReference>
<organism evidence="1 2">
    <name type="scientific">Methanobrevibacter curvatus</name>
    <dbReference type="NCBI Taxonomy" id="49547"/>
    <lineage>
        <taxon>Archaea</taxon>
        <taxon>Methanobacteriati</taxon>
        <taxon>Methanobacteriota</taxon>
        <taxon>Methanomada group</taxon>
        <taxon>Methanobacteria</taxon>
        <taxon>Methanobacteriales</taxon>
        <taxon>Methanobacteriaceae</taxon>
        <taxon>Methanobrevibacter</taxon>
    </lineage>
</organism>
<comment type="caution">
    <text evidence="1">The sequence shown here is derived from an EMBL/GenBank/DDBJ whole genome shotgun (WGS) entry which is preliminary data.</text>
</comment>
<dbReference type="AlphaFoldDB" id="A0A166A0E6"/>
<evidence type="ECO:0008006" key="3">
    <source>
        <dbReference type="Google" id="ProtNLM"/>
    </source>
</evidence>
<evidence type="ECO:0000313" key="1">
    <source>
        <dbReference type="EMBL" id="KZX11406.1"/>
    </source>
</evidence>
<protein>
    <recommendedName>
        <fullName evidence="3">Methyltransferase domain protein</fullName>
    </recommendedName>
</protein>
<dbReference type="RefSeq" id="WP_067092036.1">
    <property type="nucleotide sequence ID" value="NZ_LWMV01000189.1"/>
</dbReference>
<dbReference type="Proteomes" id="UP000077245">
    <property type="component" value="Unassembled WGS sequence"/>
</dbReference>
<gene>
    <name evidence="1" type="ORF">MBCUR_14400</name>
</gene>
<dbReference type="SUPFAM" id="SSF53335">
    <property type="entry name" value="S-adenosyl-L-methionine-dependent methyltransferases"/>
    <property type="match status" value="1"/>
</dbReference>
<dbReference type="EMBL" id="LWMV01000189">
    <property type="protein sequence ID" value="KZX11406.1"/>
    <property type="molecule type" value="Genomic_DNA"/>
</dbReference>